<dbReference type="VEuPathDB" id="FungiDB:CAGL0F00935g"/>
<dbReference type="VEuPathDB" id="FungiDB:GVI51_F00759"/>
<organism evidence="1 2">
    <name type="scientific">Candida glabrata</name>
    <name type="common">Yeast</name>
    <name type="synonym">Torulopsis glabrata</name>
    <dbReference type="NCBI Taxonomy" id="5478"/>
    <lineage>
        <taxon>Eukaryota</taxon>
        <taxon>Fungi</taxon>
        <taxon>Dikarya</taxon>
        <taxon>Ascomycota</taxon>
        <taxon>Saccharomycotina</taxon>
        <taxon>Saccharomycetes</taxon>
        <taxon>Saccharomycetales</taxon>
        <taxon>Saccharomycetaceae</taxon>
        <taxon>Nakaseomyces</taxon>
    </lineage>
</organism>
<name>A0A0W0DGB1_CANGB</name>
<proteinExistence type="predicted"/>
<accession>A0A0W0DGB1</accession>
<dbReference type="VEuPathDB" id="FungiDB:GWK60_F00759"/>
<gene>
    <name evidence="1" type="ORF">AO440_001142</name>
</gene>
<comment type="caution">
    <text evidence="1">The sequence shown here is derived from an EMBL/GenBank/DDBJ whole genome shotgun (WGS) entry which is preliminary data.</text>
</comment>
<sequence length="374" mass="42802">MQLKEDTVNMSNVLPESTMTTVQNLLDDDDFSDEPAMSPYQNDDNTSDEYYNCLDLFIKGEPKQCLEAMLSCGLLNESQIFQNMDSVELFINACSRVSDLATLGISLQNKIIQLFIYSEILEFVRRNSPAASALALITKLHGNLIRAIRLMRGSRDERYQIIADEKDALIHDIGFHVKKRTNESRRQYNVEMLMLAELYLFDVQIQLEGKKKSPKLYEDLCDKVLQLKSVFDETVLDEKPLSQIILAKLEQKKDSVEKKKSSSRKSLRESTKVLQAIPTPSDEVRDQIKMDNLALSKGAFSSITSHIPQKWLKALTTQKWIYKNMKQLSLVLVVAVILLVKRYRMITKWFGEIPSTLSQLKPAIVEILRLLSSL</sequence>
<reference evidence="1 2" key="1">
    <citation type="submission" date="2015-10" db="EMBL/GenBank/DDBJ databases">
        <title>Draft genomes sequences of Candida glabrata isolates 1A, 1B, 2A, 2B, 3A and 3B.</title>
        <authorList>
            <person name="Haavelsrud O.E."/>
            <person name="Gaustad P."/>
        </authorList>
    </citation>
    <scope>NUCLEOTIDE SEQUENCE [LARGE SCALE GENOMIC DNA]</scope>
    <source>
        <strain evidence="1">910700640</strain>
    </source>
</reference>
<dbReference type="EMBL" id="LLZZ01000022">
    <property type="protein sequence ID" value="KTB12371.1"/>
    <property type="molecule type" value="Genomic_DNA"/>
</dbReference>
<dbReference type="Proteomes" id="UP000054886">
    <property type="component" value="Unassembled WGS sequence"/>
</dbReference>
<dbReference type="AlphaFoldDB" id="A0A0W0DGB1"/>
<dbReference type="VEuPathDB" id="FungiDB:B1J91_F00935g"/>
<protein>
    <submittedName>
        <fullName evidence="1">Peroxisomal membrane protein PEX15</fullName>
    </submittedName>
</protein>
<evidence type="ECO:0000313" key="2">
    <source>
        <dbReference type="Proteomes" id="UP000054886"/>
    </source>
</evidence>
<evidence type="ECO:0000313" key="1">
    <source>
        <dbReference type="EMBL" id="KTB12371.1"/>
    </source>
</evidence>